<dbReference type="GO" id="GO:0003824">
    <property type="term" value="F:catalytic activity"/>
    <property type="evidence" value="ECO:0007669"/>
    <property type="project" value="UniProtKB-ARBA"/>
</dbReference>
<dbReference type="InterPro" id="IPR018771">
    <property type="entry name" value="PocR_dom"/>
</dbReference>
<dbReference type="SMART" id="SM00052">
    <property type="entry name" value="EAL"/>
    <property type="match status" value="1"/>
</dbReference>
<dbReference type="PANTHER" id="PTHR44757">
    <property type="entry name" value="DIGUANYLATE CYCLASE DGCP"/>
    <property type="match status" value="1"/>
</dbReference>
<dbReference type="CDD" id="cd01948">
    <property type="entry name" value="EAL"/>
    <property type="match status" value="1"/>
</dbReference>
<dbReference type="SUPFAM" id="SSF141868">
    <property type="entry name" value="EAL domain-like"/>
    <property type="match status" value="1"/>
</dbReference>
<dbReference type="FunFam" id="3.30.70.270:FF:000001">
    <property type="entry name" value="Diguanylate cyclase domain protein"/>
    <property type="match status" value="1"/>
</dbReference>
<reference evidence="6 7" key="1">
    <citation type="submission" date="2017-01" db="EMBL/GenBank/DDBJ databases">
        <title>Novel large sulfur bacteria in the metagenomes of groundwater-fed chemosynthetic microbial mats in the Lake Huron basin.</title>
        <authorList>
            <person name="Sharrar A.M."/>
            <person name="Flood B.E."/>
            <person name="Bailey J.V."/>
            <person name="Jones D.S."/>
            <person name="Biddanda B."/>
            <person name="Ruberg S.A."/>
            <person name="Marcus D.N."/>
            <person name="Dick G.J."/>
        </authorList>
    </citation>
    <scope>NUCLEOTIDE SEQUENCE [LARGE SCALE GENOMIC DNA]</scope>
    <source>
        <strain evidence="6">A8</strain>
    </source>
</reference>
<feature type="domain" description="PAS" evidence="2">
    <location>
        <begin position="199"/>
        <end position="247"/>
    </location>
</feature>
<organism evidence="6 7">
    <name type="scientific">Thiothrix lacustris</name>
    <dbReference type="NCBI Taxonomy" id="525917"/>
    <lineage>
        <taxon>Bacteria</taxon>
        <taxon>Pseudomonadati</taxon>
        <taxon>Pseudomonadota</taxon>
        <taxon>Gammaproteobacteria</taxon>
        <taxon>Thiotrichales</taxon>
        <taxon>Thiotrichaceae</taxon>
        <taxon>Thiothrix</taxon>
    </lineage>
</organism>
<dbReference type="PROSITE" id="PS50887">
    <property type="entry name" value="GGDEF"/>
    <property type="match status" value="1"/>
</dbReference>
<dbReference type="NCBIfam" id="TIGR00254">
    <property type="entry name" value="GGDEF"/>
    <property type="match status" value="1"/>
</dbReference>
<name>A0A1Y1QYZ0_9GAMM</name>
<dbReference type="Gene3D" id="3.20.20.450">
    <property type="entry name" value="EAL domain"/>
    <property type="match status" value="1"/>
</dbReference>
<dbReference type="PANTHER" id="PTHR44757:SF2">
    <property type="entry name" value="BIOFILM ARCHITECTURE MAINTENANCE PROTEIN MBAA"/>
    <property type="match status" value="1"/>
</dbReference>
<dbReference type="SUPFAM" id="SSF55073">
    <property type="entry name" value="Nucleotide cyclase"/>
    <property type="match status" value="1"/>
</dbReference>
<dbReference type="SMART" id="SM00091">
    <property type="entry name" value="PAS"/>
    <property type="match status" value="1"/>
</dbReference>
<dbReference type="AlphaFoldDB" id="A0A1Y1QYZ0"/>
<dbReference type="SMART" id="SM00086">
    <property type="entry name" value="PAC"/>
    <property type="match status" value="1"/>
</dbReference>
<protein>
    <recommendedName>
        <fullName evidence="8">Diguanylate cyclase</fullName>
    </recommendedName>
</protein>
<evidence type="ECO:0000256" key="1">
    <source>
        <dbReference type="ARBA" id="ARBA00001946"/>
    </source>
</evidence>
<evidence type="ECO:0000313" key="7">
    <source>
        <dbReference type="Proteomes" id="UP000192491"/>
    </source>
</evidence>
<dbReference type="NCBIfam" id="TIGR00229">
    <property type="entry name" value="sensory_box"/>
    <property type="match status" value="1"/>
</dbReference>
<dbReference type="Pfam" id="PF00563">
    <property type="entry name" value="EAL"/>
    <property type="match status" value="1"/>
</dbReference>
<feature type="domain" description="GGDEF" evidence="5">
    <location>
        <begin position="358"/>
        <end position="492"/>
    </location>
</feature>
<dbReference type="InterPro" id="IPR052155">
    <property type="entry name" value="Biofilm_reg_signaling"/>
</dbReference>
<dbReference type="InterPro" id="IPR000014">
    <property type="entry name" value="PAS"/>
</dbReference>
<dbReference type="InterPro" id="IPR000700">
    <property type="entry name" value="PAS-assoc_C"/>
</dbReference>
<feature type="domain" description="PAC" evidence="3">
    <location>
        <begin position="274"/>
        <end position="326"/>
    </location>
</feature>
<comment type="caution">
    <text evidence="6">The sequence shown here is derived from an EMBL/GenBank/DDBJ whole genome shotgun (WGS) entry which is preliminary data.</text>
</comment>
<dbReference type="Pfam" id="PF00990">
    <property type="entry name" value="GGDEF"/>
    <property type="match status" value="1"/>
</dbReference>
<dbReference type="InterPro" id="IPR029787">
    <property type="entry name" value="Nucleotide_cyclase"/>
</dbReference>
<dbReference type="InterPro" id="IPR035965">
    <property type="entry name" value="PAS-like_dom_sf"/>
</dbReference>
<dbReference type="SMART" id="SM00267">
    <property type="entry name" value="GGDEF"/>
    <property type="match status" value="1"/>
</dbReference>
<evidence type="ECO:0000259" key="3">
    <source>
        <dbReference type="PROSITE" id="PS50113"/>
    </source>
</evidence>
<dbReference type="Pfam" id="PF10114">
    <property type="entry name" value="PocR"/>
    <property type="match status" value="1"/>
</dbReference>
<evidence type="ECO:0000313" key="6">
    <source>
        <dbReference type="EMBL" id="OQX16815.1"/>
    </source>
</evidence>
<evidence type="ECO:0000259" key="5">
    <source>
        <dbReference type="PROSITE" id="PS50887"/>
    </source>
</evidence>
<dbReference type="Gene3D" id="3.30.70.270">
    <property type="match status" value="1"/>
</dbReference>
<evidence type="ECO:0000259" key="2">
    <source>
        <dbReference type="PROSITE" id="PS50112"/>
    </source>
</evidence>
<dbReference type="PROSITE" id="PS50113">
    <property type="entry name" value="PAC"/>
    <property type="match status" value="1"/>
</dbReference>
<dbReference type="SUPFAM" id="SSF55785">
    <property type="entry name" value="PYP-like sensor domain (PAS domain)"/>
    <property type="match status" value="1"/>
</dbReference>
<dbReference type="InterPro" id="IPR043128">
    <property type="entry name" value="Rev_trsase/Diguanyl_cyclase"/>
</dbReference>
<dbReference type="CDD" id="cd01949">
    <property type="entry name" value="GGDEF"/>
    <property type="match status" value="1"/>
</dbReference>
<dbReference type="InterPro" id="IPR000160">
    <property type="entry name" value="GGDEF_dom"/>
</dbReference>
<gene>
    <name evidence="6" type="ORF">BWK73_02425</name>
</gene>
<dbReference type="InterPro" id="IPR001633">
    <property type="entry name" value="EAL_dom"/>
</dbReference>
<evidence type="ECO:0000259" key="4">
    <source>
        <dbReference type="PROSITE" id="PS50883"/>
    </source>
</evidence>
<dbReference type="PROSITE" id="PS50883">
    <property type="entry name" value="EAL"/>
    <property type="match status" value="1"/>
</dbReference>
<sequence length="764" mass="84536">MTGSLIGLTPKELQVSELGIADLVDLDQLKNLFEMISHATGFTIGFLDHPGMNILLATGWKRVCTDFHRRCPASEGQCFTSNYQLLNQLGRSGHAVVQRCQNGLVDCAVPIMVEGRHLASLSTGQILLQEPDVELFTRQAEKFGFETTDYLQAVAEVAVVDEQKLKDITRFLGAMAQMISQMGYVRLQLKNELAQRKHTDAVLRIAASAFEAKEGMLIADASRTILQVNKSFSDITGYSLDDVVGQNPRMLASGRHDRFFYDAMYQALDTKGFWAGEIWNRRKNGQVYPEWLTISTVKDEAGEVAHYVATFNDISERFDAQAQIDTLAFYDPLTGLPNRVLLAERLQQAMVQVQRRGQQLAVVCLDLDGFKHVNDGHGHEVGDQMLTSLSKAMQHTLREGDTLARIGGDEFVAVLIDLENLASCLPMLTRLLLAAASPVQLGELTLQCSASLGVTFYAQGQDMDADQLLRQADQAMYQAKVAGKNRYHIFDAMQDRTIRGHHETLGRIRLALAQNELVLHYQPKVNMRSGHVIGAEALIRWQHPDKGLLSPIEFLPVIENDPLAVEVGEWVIDTTLTQMARWLAGGLDLQQVSVNVGARQLQHEDFVARLKCILAKHPQVNPSNLQIEVLETSALSDMAQVSKVIAECAQMGLTFALDDFGTGYSSLIYLKRLQVAMLKIDQSFVRDMLEDPDDLAILEGVIGLATAFKRQVIAEGVETVAHGTALLRLGCDYAQGYGIARPMPGAAMPAWVASWMPDSAWRTA</sequence>
<dbReference type="Proteomes" id="UP000192491">
    <property type="component" value="Unassembled WGS sequence"/>
</dbReference>
<accession>A0A1Y1QYZ0</accession>
<dbReference type="Pfam" id="PF13426">
    <property type="entry name" value="PAS_9"/>
    <property type="match status" value="1"/>
</dbReference>
<dbReference type="EMBL" id="MTEJ01000002">
    <property type="protein sequence ID" value="OQX16815.1"/>
    <property type="molecule type" value="Genomic_DNA"/>
</dbReference>
<feature type="domain" description="EAL" evidence="4">
    <location>
        <begin position="501"/>
        <end position="756"/>
    </location>
</feature>
<dbReference type="PROSITE" id="PS50112">
    <property type="entry name" value="PAS"/>
    <property type="match status" value="1"/>
</dbReference>
<dbReference type="InterPro" id="IPR001610">
    <property type="entry name" value="PAC"/>
</dbReference>
<dbReference type="Gene3D" id="3.30.450.20">
    <property type="entry name" value="PAS domain"/>
    <property type="match status" value="1"/>
</dbReference>
<comment type="cofactor">
    <cofactor evidence="1">
        <name>Mg(2+)</name>
        <dbReference type="ChEBI" id="CHEBI:18420"/>
    </cofactor>
</comment>
<dbReference type="InterPro" id="IPR035919">
    <property type="entry name" value="EAL_sf"/>
</dbReference>
<proteinExistence type="predicted"/>
<evidence type="ECO:0008006" key="8">
    <source>
        <dbReference type="Google" id="ProtNLM"/>
    </source>
</evidence>
<dbReference type="CDD" id="cd00130">
    <property type="entry name" value="PAS"/>
    <property type="match status" value="1"/>
</dbReference>